<sequence length="92" mass="10120">MSDTEKITPESYPAMVAVLTGAARGLLALLEHIDLAAMRTICEQMQAIAPITEPTAYARGGMDNLRDQAVFLDALARFRDDVGRLDRSARQR</sequence>
<reference evidence="2" key="1">
    <citation type="journal article" date="2019" name="Int. J. Syst. Evol. Microbiol.">
        <title>The Global Catalogue of Microorganisms (GCM) 10K type strain sequencing project: providing services to taxonomists for standard genome sequencing and annotation.</title>
        <authorList>
            <consortium name="The Broad Institute Genomics Platform"/>
            <consortium name="The Broad Institute Genome Sequencing Center for Infectious Disease"/>
            <person name="Wu L."/>
            <person name="Ma J."/>
        </authorList>
    </citation>
    <scope>NUCLEOTIDE SEQUENCE [LARGE SCALE GENOMIC DNA]</scope>
    <source>
        <strain evidence="2">JCM 10696</strain>
    </source>
</reference>
<proteinExistence type="predicted"/>
<organism evidence="1 2">
    <name type="scientific">Actinocorallia libanotica</name>
    <dbReference type="NCBI Taxonomy" id="46162"/>
    <lineage>
        <taxon>Bacteria</taxon>
        <taxon>Bacillati</taxon>
        <taxon>Actinomycetota</taxon>
        <taxon>Actinomycetes</taxon>
        <taxon>Streptosporangiales</taxon>
        <taxon>Thermomonosporaceae</taxon>
        <taxon>Actinocorallia</taxon>
    </lineage>
</organism>
<dbReference type="Proteomes" id="UP001500665">
    <property type="component" value="Unassembled WGS sequence"/>
</dbReference>
<protein>
    <submittedName>
        <fullName evidence="1">Uncharacterized protein</fullName>
    </submittedName>
</protein>
<dbReference type="RefSeq" id="WP_344248200.1">
    <property type="nucleotide sequence ID" value="NZ_BAAAHH010000094.1"/>
</dbReference>
<name>A0ABP4CNB7_9ACTN</name>
<accession>A0ABP4CNB7</accession>
<keyword evidence="2" id="KW-1185">Reference proteome</keyword>
<dbReference type="EMBL" id="BAAAHH010000094">
    <property type="protein sequence ID" value="GAA0971284.1"/>
    <property type="molecule type" value="Genomic_DNA"/>
</dbReference>
<gene>
    <name evidence="1" type="ORF">GCM10009550_79470</name>
</gene>
<evidence type="ECO:0000313" key="1">
    <source>
        <dbReference type="EMBL" id="GAA0971284.1"/>
    </source>
</evidence>
<comment type="caution">
    <text evidence="1">The sequence shown here is derived from an EMBL/GenBank/DDBJ whole genome shotgun (WGS) entry which is preliminary data.</text>
</comment>
<evidence type="ECO:0000313" key="2">
    <source>
        <dbReference type="Proteomes" id="UP001500665"/>
    </source>
</evidence>